<feature type="coiled-coil region" evidence="1">
    <location>
        <begin position="206"/>
        <end position="237"/>
    </location>
</feature>
<proteinExistence type="predicted"/>
<feature type="coiled-coil region" evidence="1">
    <location>
        <begin position="454"/>
        <end position="511"/>
    </location>
</feature>
<dbReference type="PANTHER" id="PTHR22455">
    <property type="entry name" value="CILIA- AND FLAGELLA-ASSOCIATED PROTEIN 91"/>
    <property type="match status" value="1"/>
</dbReference>
<name>A0A1X7U865_AMPQE</name>
<dbReference type="OMA" id="HRIINSE"/>
<dbReference type="eggNOG" id="ENOG502QRFI">
    <property type="taxonomic scope" value="Eukaryota"/>
</dbReference>
<evidence type="ECO:0000256" key="1">
    <source>
        <dbReference type="SAM" id="Coils"/>
    </source>
</evidence>
<reference evidence="3" key="1">
    <citation type="submission" date="2017-05" db="UniProtKB">
        <authorList>
            <consortium name="EnsemblMetazoa"/>
        </authorList>
    </citation>
    <scope>IDENTIFICATION</scope>
</reference>
<dbReference type="InParanoid" id="A0A1X7U865"/>
<evidence type="ECO:0000256" key="2">
    <source>
        <dbReference type="SAM" id="MobiDB-lite"/>
    </source>
</evidence>
<evidence type="ECO:0000313" key="3">
    <source>
        <dbReference type="EnsemblMetazoa" id="Aqu2.1.23858_001"/>
    </source>
</evidence>
<feature type="compositionally biased region" description="Basic and acidic residues" evidence="2">
    <location>
        <begin position="417"/>
        <end position="426"/>
    </location>
</feature>
<protein>
    <submittedName>
        <fullName evidence="3">Uncharacterized protein</fullName>
    </submittedName>
</protein>
<organism evidence="3">
    <name type="scientific">Amphimedon queenslandica</name>
    <name type="common">Sponge</name>
    <dbReference type="NCBI Taxonomy" id="400682"/>
    <lineage>
        <taxon>Eukaryota</taxon>
        <taxon>Metazoa</taxon>
        <taxon>Porifera</taxon>
        <taxon>Demospongiae</taxon>
        <taxon>Heteroscleromorpha</taxon>
        <taxon>Haplosclerida</taxon>
        <taxon>Niphatidae</taxon>
        <taxon>Amphimedon</taxon>
    </lineage>
</organism>
<accession>A0A1X7U865</accession>
<dbReference type="OrthoDB" id="567787at2759"/>
<dbReference type="InterPro" id="IPR026720">
    <property type="entry name" value="CFAP91"/>
</dbReference>
<dbReference type="AlphaFoldDB" id="A0A1X7U865"/>
<feature type="region of interest" description="Disordered" evidence="2">
    <location>
        <begin position="409"/>
        <end position="447"/>
    </location>
</feature>
<sequence length="641" mass="73462">MTDPNEKCPTQFRIYSQDGVRACGRPVTNSGSCVGITFPSRDIKYSQVCGKVIGYQDGTTDGAHANRDINSAYIDGISLTHGNPRKHIWSLVSGYSGISYNNCPCGSKNPKPVPSFVGSHYYCEAGNHNTHASTNTLYSSDPLWDAKGCGSSETTCCQRTLIPWFYRSFGYSTTDNIEMRVCCDQETSDENVSFGNFEIYVKRKKNREKERQIRQVKNEHIKALRRLTEQRKHVEKKHEKRDIITDYTNFDSQVYAPMTRIGVYLDAGSEQYVVKSQYNTSLNGLLDLEAALPSKVTSLRIKPPDPSLKPVGFKARQDAKLGLILDKVYSDLQSQKEQTDDKKPLRLLVKVDKPIPRPPTPTVEATPEDDEKQELAIILLQRVMRGRAIQNKMFDGKEMRSDLIKELRTTHALQQPEQKEKRKETENILSKQRNQAETQHKESIVSDGAEQGAAELIGKQLDFLNKELLRLQEERRIHAYVMLAERQRRMREAEESGLRQREERLRRTQDEIFKQIIRVHQGSVDTYLEDIILQSIERTADIQAREEIQKRADDINKVAAEFEKTRDHLQSQEMVAEMVYYFLLPEVEKETIREKVKHTQRKHMLAAHRIINSEVDNNMEAISGQATPTNETIPPDEQTGQ</sequence>
<dbReference type="EnsemblMetazoa" id="Aqu2.1.23858_001">
    <property type="protein sequence ID" value="Aqu2.1.23858_001"/>
    <property type="gene ID" value="Aqu2.1.23858"/>
</dbReference>
<dbReference type="PANTHER" id="PTHR22455:SF10">
    <property type="entry name" value="CILIA- AND FLAGELLA-ASSOCIATED PROTEIN 91"/>
    <property type="match status" value="1"/>
</dbReference>
<keyword evidence="1" id="KW-0175">Coiled coil</keyword>
<feature type="compositionally biased region" description="Polar residues" evidence="2">
    <location>
        <begin position="427"/>
        <end position="437"/>
    </location>
</feature>
<dbReference type="STRING" id="400682.A0A1X7U865"/>